<evidence type="ECO:0000259" key="1">
    <source>
        <dbReference type="Pfam" id="PF17919"/>
    </source>
</evidence>
<reference evidence="2 3" key="1">
    <citation type="journal article" date="2024" name="G3 (Bethesda)">
        <title>Genome assembly of Hibiscus sabdariffa L. provides insights into metabolisms of medicinal natural products.</title>
        <authorList>
            <person name="Kim T."/>
        </authorList>
    </citation>
    <scope>NUCLEOTIDE SEQUENCE [LARGE SCALE GENOMIC DNA]</scope>
    <source>
        <strain evidence="2">TK-2024</strain>
        <tissue evidence="2">Old leaves</tissue>
    </source>
</reference>
<dbReference type="Proteomes" id="UP001472677">
    <property type="component" value="Unassembled WGS sequence"/>
</dbReference>
<dbReference type="SUPFAM" id="SSF56672">
    <property type="entry name" value="DNA/RNA polymerases"/>
    <property type="match status" value="1"/>
</dbReference>
<dbReference type="InterPro" id="IPR036397">
    <property type="entry name" value="RNaseH_sf"/>
</dbReference>
<dbReference type="PANTHER" id="PTHR35046">
    <property type="entry name" value="ZINC KNUCKLE (CCHC-TYPE) FAMILY PROTEIN"/>
    <property type="match status" value="1"/>
</dbReference>
<name>A0ABR2FQ56_9ROSI</name>
<feature type="domain" description="Reverse transcriptase/retrotransposon-derived protein RNase H-like" evidence="1">
    <location>
        <begin position="2"/>
        <end position="55"/>
    </location>
</feature>
<keyword evidence="3" id="KW-1185">Reference proteome</keyword>
<organism evidence="2 3">
    <name type="scientific">Hibiscus sabdariffa</name>
    <name type="common">roselle</name>
    <dbReference type="NCBI Taxonomy" id="183260"/>
    <lineage>
        <taxon>Eukaryota</taxon>
        <taxon>Viridiplantae</taxon>
        <taxon>Streptophyta</taxon>
        <taxon>Embryophyta</taxon>
        <taxon>Tracheophyta</taxon>
        <taxon>Spermatophyta</taxon>
        <taxon>Magnoliopsida</taxon>
        <taxon>eudicotyledons</taxon>
        <taxon>Gunneridae</taxon>
        <taxon>Pentapetalae</taxon>
        <taxon>rosids</taxon>
        <taxon>malvids</taxon>
        <taxon>Malvales</taxon>
        <taxon>Malvaceae</taxon>
        <taxon>Malvoideae</taxon>
        <taxon>Hibiscus</taxon>
    </lineage>
</organism>
<dbReference type="InterPro" id="IPR041577">
    <property type="entry name" value="RT_RNaseH_2"/>
</dbReference>
<dbReference type="Pfam" id="PF17919">
    <property type="entry name" value="RT_RNaseH_2"/>
    <property type="match status" value="1"/>
</dbReference>
<dbReference type="SUPFAM" id="SSF53098">
    <property type="entry name" value="Ribonuclease H-like"/>
    <property type="match status" value="1"/>
</dbReference>
<proteinExistence type="predicted"/>
<comment type="caution">
    <text evidence="2">The sequence shown here is derived from an EMBL/GenBank/DDBJ whole genome shotgun (WGS) entry which is preliminary data.</text>
</comment>
<evidence type="ECO:0000313" key="2">
    <source>
        <dbReference type="EMBL" id="KAK8584247.1"/>
    </source>
</evidence>
<protein>
    <recommendedName>
        <fullName evidence="1">Reverse transcriptase/retrotransposon-derived protein RNase H-like domain-containing protein</fullName>
    </recommendedName>
</protein>
<dbReference type="EMBL" id="JBBPBM010000005">
    <property type="protein sequence ID" value="KAK8584247.1"/>
    <property type="molecule type" value="Genomic_DNA"/>
</dbReference>
<dbReference type="PANTHER" id="PTHR35046:SF26">
    <property type="entry name" value="RNA-DIRECTED DNA POLYMERASE"/>
    <property type="match status" value="1"/>
</dbReference>
<gene>
    <name evidence="2" type="ORF">V6N12_068493</name>
</gene>
<dbReference type="InterPro" id="IPR012337">
    <property type="entry name" value="RNaseH-like_sf"/>
</dbReference>
<dbReference type="Gene3D" id="3.30.420.10">
    <property type="entry name" value="Ribonuclease H-like superfamily/Ribonuclease H"/>
    <property type="match status" value="1"/>
</dbReference>
<evidence type="ECO:0000313" key="3">
    <source>
        <dbReference type="Proteomes" id="UP001472677"/>
    </source>
</evidence>
<accession>A0ABR2FQ56</accession>
<dbReference type="InterPro" id="IPR043502">
    <property type="entry name" value="DNA/RNA_pol_sf"/>
</dbReference>
<sequence length="256" mass="29580">MVSELMLVLPDYTKSFEVYADASDVAIGWVLMQEGHPVTFENQKLNETENNYQRLKPKVQHESVSLPMGDLVERIREELSHDLTGKTLIDLAKEGKTQRFWLDGDLLYYRDIEAYVKTCLVCQQDKIEMKKPAGLLQPLPIPERPWESVSMDFIVGLPSTNDLSSIMVAVDRFSKYMTFIPTAKVCLAEEVARDTQFTGRFWTELFKLMGSCLIFSMSVHLQIYWQTERVNALVDIYLRHYVSATQRNWPKLLDVA</sequence>